<dbReference type="PROSITE" id="PS51998">
    <property type="entry name" value="DEK_C"/>
    <property type="match status" value="1"/>
</dbReference>
<dbReference type="InterPro" id="IPR045125">
    <property type="entry name" value="Sub1/Tcp4-like"/>
</dbReference>
<dbReference type="GO" id="GO:0003677">
    <property type="term" value="F:DNA binding"/>
    <property type="evidence" value="ECO:0007669"/>
    <property type="project" value="UniProtKB-KW"/>
</dbReference>
<feature type="region of interest" description="Disordered" evidence="7">
    <location>
        <begin position="228"/>
        <end position="267"/>
    </location>
</feature>
<dbReference type="Pfam" id="PF08766">
    <property type="entry name" value="DEK_C"/>
    <property type="match status" value="1"/>
</dbReference>
<dbReference type="Pfam" id="PF02229">
    <property type="entry name" value="PC4"/>
    <property type="match status" value="2"/>
</dbReference>
<feature type="region of interest" description="Disordered" evidence="7">
    <location>
        <begin position="62"/>
        <end position="98"/>
    </location>
</feature>
<dbReference type="SUPFAM" id="SSF109715">
    <property type="entry name" value="DEK C-terminal domain"/>
    <property type="match status" value="1"/>
</dbReference>
<reference evidence="9 10" key="1">
    <citation type="submission" date="2016-02" db="EMBL/GenBank/DDBJ databases">
        <title>Genome analysis of coral dinoflagellate symbionts highlights evolutionary adaptations to a symbiotic lifestyle.</title>
        <authorList>
            <person name="Aranda M."/>
            <person name="Li Y."/>
            <person name="Liew Y.J."/>
            <person name="Baumgarten S."/>
            <person name="Simakov O."/>
            <person name="Wilson M."/>
            <person name="Piel J."/>
            <person name="Ashoor H."/>
            <person name="Bougouffa S."/>
            <person name="Bajic V.B."/>
            <person name="Ryu T."/>
            <person name="Ravasi T."/>
            <person name="Bayer T."/>
            <person name="Micklem G."/>
            <person name="Kim H."/>
            <person name="Bhak J."/>
            <person name="Lajeunesse T.C."/>
            <person name="Voolstra C.R."/>
        </authorList>
    </citation>
    <scope>NUCLEOTIDE SEQUENCE [LARGE SCALE GENOMIC DNA]</scope>
    <source>
        <strain evidence="9 10">CCMP2467</strain>
    </source>
</reference>
<accession>A0A1Q9EI10</accession>
<comment type="subcellular location">
    <subcellularLocation>
        <location evidence="1">Nucleus</location>
    </subcellularLocation>
</comment>
<dbReference type="GO" id="GO:0005634">
    <property type="term" value="C:nucleus"/>
    <property type="evidence" value="ECO:0007669"/>
    <property type="project" value="UniProtKB-SubCell"/>
</dbReference>
<proteinExistence type="inferred from homology"/>
<dbReference type="GO" id="GO:0003713">
    <property type="term" value="F:transcription coactivator activity"/>
    <property type="evidence" value="ECO:0007669"/>
    <property type="project" value="InterPro"/>
</dbReference>
<dbReference type="InterPro" id="IPR003173">
    <property type="entry name" value="PC4_C"/>
</dbReference>
<evidence type="ECO:0000313" key="9">
    <source>
        <dbReference type="EMBL" id="OLQ07076.1"/>
    </source>
</evidence>
<keyword evidence="4" id="KW-0238">DNA-binding</keyword>
<keyword evidence="5" id="KW-0804">Transcription</keyword>
<dbReference type="InterPro" id="IPR014876">
    <property type="entry name" value="DEK_C"/>
</dbReference>
<feature type="compositionally biased region" description="Low complexity" evidence="7">
    <location>
        <begin position="70"/>
        <end position="95"/>
    </location>
</feature>
<evidence type="ECO:0000256" key="7">
    <source>
        <dbReference type="SAM" id="MobiDB-lite"/>
    </source>
</evidence>
<dbReference type="SUPFAM" id="SSF54447">
    <property type="entry name" value="ssDNA-binding transcriptional regulator domain"/>
    <property type="match status" value="2"/>
</dbReference>
<evidence type="ECO:0000256" key="6">
    <source>
        <dbReference type="ARBA" id="ARBA00023242"/>
    </source>
</evidence>
<dbReference type="PANTHER" id="PTHR13215">
    <property type="entry name" value="RNA POLYMERASE II TRANSCRIPTIONAL COACTIVATOR"/>
    <property type="match status" value="1"/>
</dbReference>
<feature type="domain" description="DEK-C" evidence="8">
    <location>
        <begin position="262"/>
        <end position="320"/>
    </location>
</feature>
<dbReference type="InterPro" id="IPR009044">
    <property type="entry name" value="ssDNA-bd_transcriptional_reg"/>
</dbReference>
<organism evidence="9 10">
    <name type="scientific">Symbiodinium microadriaticum</name>
    <name type="common">Dinoflagellate</name>
    <name type="synonym">Zooxanthella microadriatica</name>
    <dbReference type="NCBI Taxonomy" id="2951"/>
    <lineage>
        <taxon>Eukaryota</taxon>
        <taxon>Sar</taxon>
        <taxon>Alveolata</taxon>
        <taxon>Dinophyceae</taxon>
        <taxon>Suessiales</taxon>
        <taxon>Symbiodiniaceae</taxon>
        <taxon>Symbiodinium</taxon>
    </lineage>
</organism>
<evidence type="ECO:0000256" key="3">
    <source>
        <dbReference type="ARBA" id="ARBA00023015"/>
    </source>
</evidence>
<keyword evidence="10" id="KW-1185">Reference proteome</keyword>
<dbReference type="EMBL" id="LSRX01000147">
    <property type="protein sequence ID" value="OLQ07076.1"/>
    <property type="molecule type" value="Genomic_DNA"/>
</dbReference>
<name>A0A1Q9EI10_SYMMI</name>
<protein>
    <submittedName>
        <fullName evidence="9">RNA polymerase II transcriptional coactivator SUB1</fullName>
    </submittedName>
</protein>
<evidence type="ECO:0000256" key="4">
    <source>
        <dbReference type="ARBA" id="ARBA00023125"/>
    </source>
</evidence>
<evidence type="ECO:0000256" key="2">
    <source>
        <dbReference type="ARBA" id="ARBA00009001"/>
    </source>
</evidence>
<dbReference type="Proteomes" id="UP000186817">
    <property type="component" value="Unassembled WGS sequence"/>
</dbReference>
<dbReference type="AlphaFoldDB" id="A0A1Q9EI10"/>
<dbReference type="OMA" id="KWKHELR"/>
<dbReference type="OrthoDB" id="2505440at2759"/>
<keyword evidence="6" id="KW-0539">Nucleus</keyword>
<gene>
    <name evidence="9" type="primary">SUB1</name>
    <name evidence="9" type="ORF">AK812_SmicGene9556</name>
</gene>
<comment type="caution">
    <text evidence="9">The sequence shown here is derived from an EMBL/GenBank/DDBJ whole genome shotgun (WGS) entry which is preliminary data.</text>
</comment>
<dbReference type="Gene3D" id="2.30.31.10">
    <property type="entry name" value="Transcriptional Coactivator Pc4, Chain A"/>
    <property type="match status" value="2"/>
</dbReference>
<evidence type="ECO:0000256" key="1">
    <source>
        <dbReference type="ARBA" id="ARBA00004123"/>
    </source>
</evidence>
<evidence type="ECO:0000313" key="10">
    <source>
        <dbReference type="Proteomes" id="UP000186817"/>
    </source>
</evidence>
<sequence>MASVWLEAHGKAVLVKGDTMSIKDLLKEKGGKWNGGLKSWLFPGSKKAAIIEDLQSSDKVKSVEDKTGGAAPAAAASQPVAKPAAKAPAKRSAAQTSPSGERVFELVDDVRVSISTFKNEHGVDIRKFYTEKVTGELRPTPKGIRVSKEEWDAVCKAVPDIDAALQKDDEKSWNLIADITISITAGAVDLRRYYVDKNDGQSKPGKKGIRLGAVQWPSLKAEMPEITKELDQGGGPPAKKAKSKKPEVPEIPEEAETPEASATSKVKWKHELRKILKGRDLKEISLRKVRGELEAVLSLPADGLLERKDEVKEIVTEIIQSGEAGP</sequence>
<evidence type="ECO:0000259" key="8">
    <source>
        <dbReference type="PROSITE" id="PS51998"/>
    </source>
</evidence>
<keyword evidence="3" id="KW-0805">Transcription regulation</keyword>
<dbReference type="GO" id="GO:0060261">
    <property type="term" value="P:positive regulation of transcription initiation by RNA polymerase II"/>
    <property type="evidence" value="ECO:0007669"/>
    <property type="project" value="InterPro"/>
</dbReference>
<comment type="similarity">
    <text evidence="2">Belongs to the transcriptional coactivator PC4 family.</text>
</comment>
<evidence type="ECO:0000256" key="5">
    <source>
        <dbReference type="ARBA" id="ARBA00023163"/>
    </source>
</evidence>